<accession>A0A6C0G7P9</accession>
<proteinExistence type="predicted"/>
<dbReference type="KEGG" id="plyc:GXP70_06635"/>
<evidence type="ECO:0000259" key="1">
    <source>
        <dbReference type="Pfam" id="PF13751"/>
    </source>
</evidence>
<organism evidence="2 3">
    <name type="scientific">Paenibacillus lycopersici</name>
    <dbReference type="NCBI Taxonomy" id="2704462"/>
    <lineage>
        <taxon>Bacteria</taxon>
        <taxon>Bacillati</taxon>
        <taxon>Bacillota</taxon>
        <taxon>Bacilli</taxon>
        <taxon>Bacillales</taxon>
        <taxon>Paenibacillaceae</taxon>
        <taxon>Paenibacillus</taxon>
    </lineage>
</organism>
<dbReference type="RefSeq" id="WP_162360333.1">
    <property type="nucleotide sequence ID" value="NZ_CP048209.1"/>
</dbReference>
<dbReference type="AlphaFoldDB" id="A0A6C0G7P9"/>
<protein>
    <recommendedName>
        <fullName evidence="1">Transposase DDE domain-containing protein</fullName>
    </recommendedName>
</protein>
<gene>
    <name evidence="2" type="ORF">GXP70_06635</name>
</gene>
<keyword evidence="3" id="KW-1185">Reference proteome</keyword>
<sequence length="67" mass="7730">MSVPHTLFRRIHESESVFGQRKSSRGFRRFLLQGLPKGSLEVGWLSIAHNLHKMAAVDANRPKMMQR</sequence>
<reference evidence="2 3" key="1">
    <citation type="submission" date="2020-01" db="EMBL/GenBank/DDBJ databases">
        <title>Paenibacillus sp. nov., isolated from tomato rhizosphere.</title>
        <authorList>
            <person name="Weon H.-Y."/>
            <person name="Lee S.A."/>
        </authorList>
    </citation>
    <scope>NUCLEOTIDE SEQUENCE [LARGE SCALE GENOMIC DNA]</scope>
    <source>
        <strain evidence="2 3">12200R-189</strain>
    </source>
</reference>
<dbReference type="Pfam" id="PF13751">
    <property type="entry name" value="DDE_Tnp_1_6"/>
    <property type="match status" value="1"/>
</dbReference>
<dbReference type="EMBL" id="CP048209">
    <property type="protein sequence ID" value="QHT63774.1"/>
    <property type="molecule type" value="Genomic_DNA"/>
</dbReference>
<evidence type="ECO:0000313" key="2">
    <source>
        <dbReference type="EMBL" id="QHT63774.1"/>
    </source>
</evidence>
<name>A0A6C0G7P9_9BACL</name>
<dbReference type="Proteomes" id="UP000476064">
    <property type="component" value="Chromosome"/>
</dbReference>
<dbReference type="InterPro" id="IPR025668">
    <property type="entry name" value="Tnp_DDE_dom"/>
</dbReference>
<feature type="domain" description="Transposase DDE" evidence="1">
    <location>
        <begin position="9"/>
        <end position="55"/>
    </location>
</feature>
<evidence type="ECO:0000313" key="3">
    <source>
        <dbReference type="Proteomes" id="UP000476064"/>
    </source>
</evidence>